<dbReference type="Proteomes" id="UP001056132">
    <property type="component" value="Chromosome 1"/>
</dbReference>
<dbReference type="AlphaFoldDB" id="A0AAE9L3D0"/>
<keyword evidence="5" id="KW-1003">Cell membrane</keyword>
<dbReference type="EMBL" id="VCIZ01000004">
    <property type="protein sequence ID" value="TSP13163.1"/>
    <property type="molecule type" value="Genomic_DNA"/>
</dbReference>
<dbReference type="SUPFAM" id="SSF55021">
    <property type="entry name" value="ACT-like"/>
    <property type="match status" value="1"/>
</dbReference>
<dbReference type="SMART" id="SM00930">
    <property type="entry name" value="NIL"/>
    <property type="match status" value="1"/>
</dbReference>
<protein>
    <recommendedName>
        <fullName evidence="3">Cell division ATP-binding protein FtsE</fullName>
    </recommendedName>
</protein>
<reference evidence="14" key="3">
    <citation type="submission" date="2022-05" db="EMBL/GenBank/DDBJ databases">
        <authorList>
            <person name="Kunte H.-J."/>
        </authorList>
    </citation>
    <scope>NUCLEOTIDE SEQUENCE</scope>
    <source>
        <strain evidence="14">G5</strain>
    </source>
</reference>
<dbReference type="InterPro" id="IPR045865">
    <property type="entry name" value="ACT-like_dom_sf"/>
</dbReference>
<evidence type="ECO:0000256" key="5">
    <source>
        <dbReference type="ARBA" id="ARBA00022475"/>
    </source>
</evidence>
<dbReference type="PANTHER" id="PTHR43166">
    <property type="entry name" value="AMINO ACID IMPORT ATP-BINDING PROTEIN"/>
    <property type="match status" value="1"/>
</dbReference>
<evidence type="ECO:0000313" key="14">
    <source>
        <dbReference type="EMBL" id="URF04950.1"/>
    </source>
</evidence>
<dbReference type="InterPro" id="IPR041701">
    <property type="entry name" value="MetN_ABC"/>
</dbReference>
<dbReference type="Proteomes" id="UP000318943">
    <property type="component" value="Unassembled WGS sequence"/>
</dbReference>
<keyword evidence="4" id="KW-0813">Transport</keyword>
<evidence type="ECO:0000256" key="7">
    <source>
        <dbReference type="ARBA" id="ARBA00022741"/>
    </source>
</evidence>
<comment type="function">
    <text evidence="1">Part of the ABC transporter FtsEX involved in cellular division. Important for assembly or stability of the septal ring.</text>
</comment>
<evidence type="ECO:0000313" key="16">
    <source>
        <dbReference type="Proteomes" id="UP001056132"/>
    </source>
</evidence>
<evidence type="ECO:0000256" key="11">
    <source>
        <dbReference type="ARBA" id="ARBA00023136"/>
    </source>
</evidence>
<dbReference type="GO" id="GO:0016887">
    <property type="term" value="F:ATP hydrolysis activity"/>
    <property type="evidence" value="ECO:0007669"/>
    <property type="project" value="InterPro"/>
</dbReference>
<dbReference type="InterPro" id="IPR027417">
    <property type="entry name" value="P-loop_NTPase"/>
</dbReference>
<keyword evidence="11" id="KW-0472">Membrane</keyword>
<dbReference type="Gene3D" id="3.40.50.300">
    <property type="entry name" value="P-loop containing nucleotide triphosphate hydrolases"/>
    <property type="match status" value="1"/>
</dbReference>
<dbReference type="Gene3D" id="3.30.70.260">
    <property type="match status" value="1"/>
</dbReference>
<reference evidence="13 15" key="1">
    <citation type="submission" date="2019-05" db="EMBL/GenBank/DDBJ databases">
        <title>Whole genome sequence analysis of Cupriavidus campinensis S14E4C strain.</title>
        <authorList>
            <person name="Abbaszade G."/>
            <person name="Szabo A."/>
            <person name="Toumi M."/>
            <person name="Toth E."/>
        </authorList>
    </citation>
    <scope>NUCLEOTIDE SEQUENCE [LARGE SCALE GENOMIC DNA]</scope>
    <source>
        <strain evidence="13 15">S14E4C</strain>
    </source>
</reference>
<evidence type="ECO:0000256" key="2">
    <source>
        <dbReference type="ARBA" id="ARBA00005417"/>
    </source>
</evidence>
<accession>A0AAE9L3D0</accession>
<dbReference type="PANTHER" id="PTHR43166:SF30">
    <property type="entry name" value="METHIONINE IMPORT ATP-BINDING PROTEIN METN"/>
    <property type="match status" value="1"/>
</dbReference>
<evidence type="ECO:0000313" key="13">
    <source>
        <dbReference type="EMBL" id="TSP13163.1"/>
    </source>
</evidence>
<dbReference type="InterPro" id="IPR017871">
    <property type="entry name" value="ABC_transporter-like_CS"/>
</dbReference>
<dbReference type="SUPFAM" id="SSF52540">
    <property type="entry name" value="P-loop containing nucleoside triphosphate hydrolases"/>
    <property type="match status" value="1"/>
</dbReference>
<dbReference type="InterPro" id="IPR050086">
    <property type="entry name" value="MetN_ABC_transporter-like"/>
</dbReference>
<dbReference type="PROSITE" id="PS50893">
    <property type="entry name" value="ABC_TRANSPORTER_2"/>
    <property type="match status" value="1"/>
</dbReference>
<dbReference type="InterPro" id="IPR003439">
    <property type="entry name" value="ABC_transporter-like_ATP-bd"/>
</dbReference>
<keyword evidence="10" id="KW-0029">Amino-acid transport</keyword>
<evidence type="ECO:0000256" key="3">
    <source>
        <dbReference type="ARBA" id="ARBA00020019"/>
    </source>
</evidence>
<dbReference type="GO" id="GO:0005524">
    <property type="term" value="F:ATP binding"/>
    <property type="evidence" value="ECO:0007669"/>
    <property type="project" value="UniProtKB-KW"/>
</dbReference>
<evidence type="ECO:0000259" key="12">
    <source>
        <dbReference type="PROSITE" id="PS50893"/>
    </source>
</evidence>
<evidence type="ECO:0000256" key="1">
    <source>
        <dbReference type="ARBA" id="ARBA00002579"/>
    </source>
</evidence>
<dbReference type="CDD" id="cd03258">
    <property type="entry name" value="ABC_MetN_methionine_transporter"/>
    <property type="match status" value="1"/>
</dbReference>
<dbReference type="RefSeq" id="WP_144197451.1">
    <property type="nucleotide sequence ID" value="NZ_CAJPVH010000003.1"/>
</dbReference>
<comment type="similarity">
    <text evidence="2">Belongs to the ABC transporter superfamily.</text>
</comment>
<keyword evidence="15" id="KW-1185">Reference proteome</keyword>
<keyword evidence="6" id="KW-0997">Cell inner membrane</keyword>
<evidence type="ECO:0000256" key="9">
    <source>
        <dbReference type="ARBA" id="ARBA00022967"/>
    </source>
</evidence>
<evidence type="ECO:0000256" key="6">
    <source>
        <dbReference type="ARBA" id="ARBA00022519"/>
    </source>
</evidence>
<name>A0AAE9L3D0_9BURK</name>
<sequence length="344" mass="37199">MIELQGLSQRFPGGSGEVHALRDVSLSIAPGEVFGIIGRSGAGKSTLVRAINLLNRPSAGRVIVDGHDLTALDANRLRAARREIGMIFQHFNLLSSRTVYDNVALPLELAGKTKSEIAATVLPLLDLVGLSALRDRYPAQISGGQKQRVGIARALASKPKVLLSDEATSALDPETTRAILDLLKQINRELGLTIVMITHQMEVIKQVCDRVAVLEAGQVVETGRVIDVFLRPQHAVTRAMIGDVIAQELPASVLKRVESRLGNGRDHVYRLAFTGENVDRPVLAQAIRQHGLDFNILHGHIDEIQGQAFGSLAIMATGEPAAVRAAMEYLQTQGVVVEEIEHVV</sequence>
<keyword evidence="8 14" id="KW-0067">ATP-binding</keyword>
<evidence type="ECO:0000256" key="8">
    <source>
        <dbReference type="ARBA" id="ARBA00022840"/>
    </source>
</evidence>
<dbReference type="Pfam" id="PF00005">
    <property type="entry name" value="ABC_tran"/>
    <property type="match status" value="1"/>
</dbReference>
<dbReference type="KEGG" id="ccam:M5D45_03660"/>
<dbReference type="PROSITE" id="PS00211">
    <property type="entry name" value="ABC_TRANSPORTER_1"/>
    <property type="match status" value="1"/>
</dbReference>
<dbReference type="SMART" id="SM00382">
    <property type="entry name" value="AAA"/>
    <property type="match status" value="1"/>
</dbReference>
<dbReference type="InterPro" id="IPR003593">
    <property type="entry name" value="AAA+_ATPase"/>
</dbReference>
<dbReference type="FunFam" id="3.40.50.300:FF:000056">
    <property type="entry name" value="Cell division ATP-binding protein FtsE"/>
    <property type="match status" value="1"/>
</dbReference>
<dbReference type="GO" id="GO:0005886">
    <property type="term" value="C:plasma membrane"/>
    <property type="evidence" value="ECO:0007669"/>
    <property type="project" value="UniProtKB-ARBA"/>
</dbReference>
<keyword evidence="7" id="KW-0547">Nucleotide-binding</keyword>
<dbReference type="EMBL" id="CP097330">
    <property type="protein sequence ID" value="URF04950.1"/>
    <property type="molecule type" value="Genomic_DNA"/>
</dbReference>
<dbReference type="GO" id="GO:0006865">
    <property type="term" value="P:amino acid transport"/>
    <property type="evidence" value="ECO:0007669"/>
    <property type="project" value="UniProtKB-KW"/>
</dbReference>
<evidence type="ECO:0000313" key="15">
    <source>
        <dbReference type="Proteomes" id="UP000318943"/>
    </source>
</evidence>
<keyword evidence="9" id="KW-1278">Translocase</keyword>
<gene>
    <name evidence="13" type="ORF">FGG12_09715</name>
    <name evidence="14" type="ORF">M5D45_03660</name>
</gene>
<evidence type="ECO:0000256" key="4">
    <source>
        <dbReference type="ARBA" id="ARBA00022448"/>
    </source>
</evidence>
<feature type="domain" description="ABC transporter" evidence="12">
    <location>
        <begin position="2"/>
        <end position="241"/>
    </location>
</feature>
<evidence type="ECO:0000256" key="10">
    <source>
        <dbReference type="ARBA" id="ARBA00022970"/>
    </source>
</evidence>
<reference evidence="14" key="2">
    <citation type="journal article" date="2022" name="Microbiol. Resour. Announc.">
        <title>Genome Sequence of Cupriavidus campinensis Strain G5, a Member of a Bacterial Consortium Capable of Polyethylene Degradation.</title>
        <authorList>
            <person name="Schneider B."/>
            <person name="Pfeiffer F."/>
            <person name="Dyall-Smith M."/>
            <person name="Kunte H.J."/>
        </authorList>
    </citation>
    <scope>NUCLEOTIDE SEQUENCE</scope>
    <source>
        <strain evidence="14">G5</strain>
    </source>
</reference>
<proteinExistence type="inferred from homology"/>
<dbReference type="InterPro" id="IPR018449">
    <property type="entry name" value="NIL_domain"/>
</dbReference>
<dbReference type="Pfam" id="PF09383">
    <property type="entry name" value="NIL"/>
    <property type="match status" value="1"/>
</dbReference>
<organism evidence="14 16">
    <name type="scientific">Cupriavidus campinensis</name>
    <dbReference type="NCBI Taxonomy" id="151783"/>
    <lineage>
        <taxon>Bacteria</taxon>
        <taxon>Pseudomonadati</taxon>
        <taxon>Pseudomonadota</taxon>
        <taxon>Betaproteobacteria</taxon>
        <taxon>Burkholderiales</taxon>
        <taxon>Burkholderiaceae</taxon>
        <taxon>Cupriavidus</taxon>
    </lineage>
</organism>